<dbReference type="PANTHER" id="PTHR12532:SF6">
    <property type="entry name" value="TRANSCRIPTIONAL REGULATORY PROTEIN YEBC-RELATED"/>
    <property type="match status" value="1"/>
</dbReference>
<accession>A0A0U2ZIX3</accession>
<feature type="domain" description="TACO1/YebC-like N-terminal" evidence="8">
    <location>
        <begin position="5"/>
        <end position="76"/>
    </location>
</feature>
<dbReference type="AlphaFoldDB" id="A0A0U2ZIX3"/>
<dbReference type="Pfam" id="PF01709">
    <property type="entry name" value="Transcrip_reg"/>
    <property type="match status" value="1"/>
</dbReference>
<evidence type="ECO:0000259" key="7">
    <source>
        <dbReference type="Pfam" id="PF01709"/>
    </source>
</evidence>
<dbReference type="GO" id="GO:0003677">
    <property type="term" value="F:DNA binding"/>
    <property type="evidence" value="ECO:0007669"/>
    <property type="project" value="UniProtKB-UniRule"/>
</dbReference>
<dbReference type="PANTHER" id="PTHR12532">
    <property type="entry name" value="TRANSLATIONAL ACTIVATOR OF CYTOCHROME C OXIDASE 1"/>
    <property type="match status" value="1"/>
</dbReference>
<dbReference type="STRING" id="1526571.AT746_12175"/>
<dbReference type="InterPro" id="IPR049083">
    <property type="entry name" value="TACO1_YebC_N"/>
</dbReference>
<dbReference type="InterPro" id="IPR002876">
    <property type="entry name" value="Transcrip_reg_TACO1-like"/>
</dbReference>
<dbReference type="InterPro" id="IPR029072">
    <property type="entry name" value="YebC-like"/>
</dbReference>
<dbReference type="FunFam" id="3.30.70.980:FF:000002">
    <property type="entry name" value="Probable transcriptional regulatory protein YebC"/>
    <property type="match status" value="1"/>
</dbReference>
<keyword evidence="10" id="KW-1185">Reference proteome</keyword>
<sequence>MAGHSKWANIKHRKAAQDAKRGKIFTKLIRELVTAAREGGADPDANPRLRAAIDKALSNNMKKDTVDNAVARGAGNADGDNMETVVYEGYGAGGTAVMVEAMTDNINRTVSDIRHAFSKHGGNLGTNGSVAYLFSKKGVISYASETDEEQLMLIALEAGAEDIQTNEDQSFEVYTSPERFGKVKDALDEAGLKAAHAEVTLVPATKAELDEQSAPTLIKLVDALEDLDDVQEVYTNAHISDDILENLDE</sequence>
<comment type="similarity">
    <text evidence="1 6">Belongs to the TACO1 family.</text>
</comment>
<dbReference type="Gene3D" id="1.10.10.200">
    <property type="match status" value="1"/>
</dbReference>
<protein>
    <recommendedName>
        <fullName evidence="6">Probable transcriptional regulatory protein AT746_12175</fullName>
    </recommendedName>
</protein>
<dbReference type="Proteomes" id="UP000068447">
    <property type="component" value="Chromosome"/>
</dbReference>
<dbReference type="GO" id="GO:0005829">
    <property type="term" value="C:cytosol"/>
    <property type="evidence" value="ECO:0007669"/>
    <property type="project" value="TreeGrafter"/>
</dbReference>
<dbReference type="HAMAP" id="MF_00693">
    <property type="entry name" value="Transcrip_reg_TACO1"/>
    <property type="match status" value="1"/>
</dbReference>
<dbReference type="SUPFAM" id="SSF75625">
    <property type="entry name" value="YebC-like"/>
    <property type="match status" value="1"/>
</dbReference>
<proteinExistence type="inferred from homology"/>
<dbReference type="KEGG" id="lal:AT746_12175"/>
<keyword evidence="2 6" id="KW-0963">Cytoplasm</keyword>
<evidence type="ECO:0000259" key="8">
    <source>
        <dbReference type="Pfam" id="PF20772"/>
    </source>
</evidence>
<dbReference type="FunFam" id="1.10.10.200:FF:000001">
    <property type="entry name" value="Probable transcriptional regulatory protein YebC"/>
    <property type="match status" value="1"/>
</dbReference>
<evidence type="ECO:0000256" key="2">
    <source>
        <dbReference type="ARBA" id="ARBA00022490"/>
    </source>
</evidence>
<evidence type="ECO:0000256" key="5">
    <source>
        <dbReference type="ARBA" id="ARBA00023163"/>
    </source>
</evidence>
<keyword evidence="3 6" id="KW-0805">Transcription regulation</keyword>
<gene>
    <name evidence="9" type="ORF">AT746_12175</name>
</gene>
<reference evidence="9 10" key="1">
    <citation type="submission" date="2015-12" db="EMBL/GenBank/DDBJ databases">
        <title>Complete genome of Lacimicrobium alkaliphilum KCTC 32984.</title>
        <authorList>
            <person name="Kim S.-G."/>
            <person name="Lee Y.-J."/>
        </authorList>
    </citation>
    <scope>NUCLEOTIDE SEQUENCE [LARGE SCALE GENOMIC DNA]</scope>
    <source>
        <strain evidence="9 10">YelD216</strain>
    </source>
</reference>
<keyword evidence="4 6" id="KW-0238">DNA-binding</keyword>
<keyword evidence="5 6" id="KW-0804">Transcription</keyword>
<organism evidence="9 10">
    <name type="scientific">Lacimicrobium alkaliphilum</name>
    <dbReference type="NCBI Taxonomy" id="1526571"/>
    <lineage>
        <taxon>Bacteria</taxon>
        <taxon>Pseudomonadati</taxon>
        <taxon>Pseudomonadota</taxon>
        <taxon>Gammaproteobacteria</taxon>
        <taxon>Alteromonadales</taxon>
        <taxon>Alteromonadaceae</taxon>
        <taxon>Lacimicrobium</taxon>
    </lineage>
</organism>
<dbReference type="OrthoDB" id="9781053at2"/>
<dbReference type="InterPro" id="IPR048300">
    <property type="entry name" value="TACO1_YebC-like_2nd/3rd_dom"/>
</dbReference>
<dbReference type="NCBIfam" id="NF001030">
    <property type="entry name" value="PRK00110.1"/>
    <property type="match status" value="1"/>
</dbReference>
<evidence type="ECO:0000256" key="6">
    <source>
        <dbReference type="HAMAP-Rule" id="MF_00693"/>
    </source>
</evidence>
<evidence type="ECO:0000313" key="9">
    <source>
        <dbReference type="EMBL" id="ALS98951.1"/>
    </source>
</evidence>
<name>A0A0U2ZIX3_9ALTE</name>
<dbReference type="RefSeq" id="WP_062480687.1">
    <property type="nucleotide sequence ID" value="NZ_CP013650.1"/>
</dbReference>
<evidence type="ECO:0000256" key="4">
    <source>
        <dbReference type="ARBA" id="ARBA00023125"/>
    </source>
</evidence>
<dbReference type="NCBIfam" id="NF009044">
    <property type="entry name" value="PRK12378.1"/>
    <property type="match status" value="1"/>
</dbReference>
<evidence type="ECO:0000313" key="10">
    <source>
        <dbReference type="Proteomes" id="UP000068447"/>
    </source>
</evidence>
<dbReference type="InterPro" id="IPR026564">
    <property type="entry name" value="Transcrip_reg_TACO1-like_dom3"/>
</dbReference>
<evidence type="ECO:0000256" key="1">
    <source>
        <dbReference type="ARBA" id="ARBA00008724"/>
    </source>
</evidence>
<dbReference type="Pfam" id="PF20772">
    <property type="entry name" value="TACO1_YebC_N"/>
    <property type="match status" value="1"/>
</dbReference>
<dbReference type="GO" id="GO:0006355">
    <property type="term" value="P:regulation of DNA-templated transcription"/>
    <property type="evidence" value="ECO:0007669"/>
    <property type="project" value="UniProtKB-UniRule"/>
</dbReference>
<comment type="subcellular location">
    <subcellularLocation>
        <location evidence="6">Cytoplasm</location>
    </subcellularLocation>
</comment>
<dbReference type="NCBIfam" id="TIGR01033">
    <property type="entry name" value="YebC/PmpR family DNA-binding transcriptional regulator"/>
    <property type="match status" value="1"/>
</dbReference>
<evidence type="ECO:0000256" key="3">
    <source>
        <dbReference type="ARBA" id="ARBA00023015"/>
    </source>
</evidence>
<dbReference type="Gene3D" id="3.30.70.980">
    <property type="match status" value="2"/>
</dbReference>
<feature type="domain" description="TACO1/YebC-like second and third" evidence="7">
    <location>
        <begin position="82"/>
        <end position="237"/>
    </location>
</feature>
<dbReference type="EMBL" id="CP013650">
    <property type="protein sequence ID" value="ALS98951.1"/>
    <property type="molecule type" value="Genomic_DNA"/>
</dbReference>
<dbReference type="InterPro" id="IPR017856">
    <property type="entry name" value="Integrase-like_N"/>
</dbReference>